<keyword evidence="2 3" id="KW-0371">Homeobox</keyword>
<dbReference type="AlphaFoldDB" id="A0AAE9JEX9"/>
<dbReference type="GO" id="GO:0005634">
    <property type="term" value="C:nucleus"/>
    <property type="evidence" value="ECO:0007669"/>
    <property type="project" value="UniProtKB-SubCell"/>
</dbReference>
<reference evidence="5 6" key="1">
    <citation type="submission" date="2022-04" db="EMBL/GenBank/DDBJ databases">
        <title>Chromosome-level reference genomes for two strains of Caenorhabditis briggsae: an improved platform for comparative genomics.</title>
        <authorList>
            <person name="Stevens L."/>
            <person name="Andersen E."/>
        </authorList>
    </citation>
    <scope>NUCLEOTIDE SEQUENCE [LARGE SCALE GENOMIC DNA]</scope>
    <source>
        <strain evidence="5">VX34</strain>
        <tissue evidence="5">Whole-organism</tissue>
    </source>
</reference>
<evidence type="ECO:0000259" key="4">
    <source>
        <dbReference type="PROSITE" id="PS50071"/>
    </source>
</evidence>
<dbReference type="SUPFAM" id="SSF46689">
    <property type="entry name" value="Homeodomain-like"/>
    <property type="match status" value="1"/>
</dbReference>
<dbReference type="Proteomes" id="UP000829354">
    <property type="component" value="Chromosome IV"/>
</dbReference>
<evidence type="ECO:0000256" key="3">
    <source>
        <dbReference type="RuleBase" id="RU000682"/>
    </source>
</evidence>
<comment type="subcellular location">
    <subcellularLocation>
        <location evidence="1 2 3">Nucleus</location>
    </subcellularLocation>
</comment>
<keyword evidence="6" id="KW-1185">Reference proteome</keyword>
<protein>
    <recommendedName>
        <fullName evidence="4">Homeobox domain-containing protein</fullName>
    </recommendedName>
</protein>
<feature type="DNA-binding region" description="Homeobox" evidence="2">
    <location>
        <begin position="3"/>
        <end position="58"/>
    </location>
</feature>
<feature type="domain" description="Homeobox" evidence="4">
    <location>
        <begin position="1"/>
        <end position="57"/>
    </location>
</feature>
<keyword evidence="2 3" id="KW-0238">DNA-binding</keyword>
<dbReference type="InterPro" id="IPR009057">
    <property type="entry name" value="Homeodomain-like_sf"/>
</dbReference>
<dbReference type="Gene3D" id="1.10.10.60">
    <property type="entry name" value="Homeodomain-like"/>
    <property type="match status" value="1"/>
</dbReference>
<name>A0AAE9JEX9_CAEBR</name>
<dbReference type="EMBL" id="CP092623">
    <property type="protein sequence ID" value="UMM26775.1"/>
    <property type="molecule type" value="Genomic_DNA"/>
</dbReference>
<sequence>MPGRRIPNEHVAFLMSSYRTDLRPKMQQRRAIAGALGMNTEQVVNWFKKQHLRETRRAAGQLANCMSTSAQYAELRQKFEANPRPKCKEIIRKRSNTFSKSCCTDFPFSTLTVRILTL</sequence>
<dbReference type="GO" id="GO:0003677">
    <property type="term" value="F:DNA binding"/>
    <property type="evidence" value="ECO:0007669"/>
    <property type="project" value="UniProtKB-UniRule"/>
</dbReference>
<proteinExistence type="predicted"/>
<gene>
    <name evidence="5" type="ORF">L5515_010337</name>
</gene>
<dbReference type="CDD" id="cd00086">
    <property type="entry name" value="homeodomain"/>
    <property type="match status" value="1"/>
</dbReference>
<dbReference type="PROSITE" id="PS50071">
    <property type="entry name" value="HOMEOBOX_2"/>
    <property type="match status" value="1"/>
</dbReference>
<organism evidence="5 6">
    <name type="scientific">Caenorhabditis briggsae</name>
    <dbReference type="NCBI Taxonomy" id="6238"/>
    <lineage>
        <taxon>Eukaryota</taxon>
        <taxon>Metazoa</taxon>
        <taxon>Ecdysozoa</taxon>
        <taxon>Nematoda</taxon>
        <taxon>Chromadorea</taxon>
        <taxon>Rhabditida</taxon>
        <taxon>Rhabditina</taxon>
        <taxon>Rhabditomorpha</taxon>
        <taxon>Rhabditoidea</taxon>
        <taxon>Rhabditidae</taxon>
        <taxon>Peloderinae</taxon>
        <taxon>Caenorhabditis</taxon>
    </lineage>
</organism>
<evidence type="ECO:0000256" key="2">
    <source>
        <dbReference type="PROSITE-ProRule" id="PRU00108"/>
    </source>
</evidence>
<evidence type="ECO:0000256" key="1">
    <source>
        <dbReference type="ARBA" id="ARBA00004123"/>
    </source>
</evidence>
<accession>A0AAE9JEX9</accession>
<keyword evidence="2 3" id="KW-0539">Nucleus</keyword>
<dbReference type="InterPro" id="IPR001356">
    <property type="entry name" value="HD"/>
</dbReference>
<evidence type="ECO:0000313" key="6">
    <source>
        <dbReference type="Proteomes" id="UP000829354"/>
    </source>
</evidence>
<evidence type="ECO:0000313" key="5">
    <source>
        <dbReference type="EMBL" id="UMM26775.1"/>
    </source>
</evidence>
<dbReference type="Pfam" id="PF00046">
    <property type="entry name" value="Homeodomain"/>
    <property type="match status" value="1"/>
</dbReference>